<gene>
    <name evidence="2" type="ORF">JIN84_05015</name>
</gene>
<dbReference type="Proteomes" id="UP000600139">
    <property type="component" value="Unassembled WGS sequence"/>
</dbReference>
<reference evidence="2" key="1">
    <citation type="submission" date="2021-01" db="EMBL/GenBank/DDBJ databases">
        <title>Modified the classification status of verrucomicrobia.</title>
        <authorList>
            <person name="Feng X."/>
        </authorList>
    </citation>
    <scope>NUCLEOTIDE SEQUENCE</scope>
    <source>
        <strain evidence="2">JCM 18052</strain>
    </source>
</reference>
<dbReference type="RefSeq" id="WP_200349912.1">
    <property type="nucleotide sequence ID" value="NZ_BAABHZ010000010.1"/>
</dbReference>
<protein>
    <recommendedName>
        <fullName evidence="4">DUF1257 domain-containing protein</fullName>
    </recommendedName>
</protein>
<evidence type="ECO:0000256" key="1">
    <source>
        <dbReference type="SAM" id="SignalP"/>
    </source>
</evidence>
<accession>A0A934R1D2</accession>
<organism evidence="2 3">
    <name type="scientific">Luteolibacter yonseiensis</name>
    <dbReference type="NCBI Taxonomy" id="1144680"/>
    <lineage>
        <taxon>Bacteria</taxon>
        <taxon>Pseudomonadati</taxon>
        <taxon>Verrucomicrobiota</taxon>
        <taxon>Verrucomicrobiia</taxon>
        <taxon>Verrucomicrobiales</taxon>
        <taxon>Verrucomicrobiaceae</taxon>
        <taxon>Luteolibacter</taxon>
    </lineage>
</organism>
<comment type="caution">
    <text evidence="2">The sequence shown here is derived from an EMBL/GenBank/DDBJ whole genome shotgun (WGS) entry which is preliminary data.</text>
</comment>
<feature type="signal peptide" evidence="1">
    <location>
        <begin position="1"/>
        <end position="19"/>
    </location>
</feature>
<keyword evidence="3" id="KW-1185">Reference proteome</keyword>
<name>A0A934R1D2_9BACT</name>
<proteinExistence type="predicted"/>
<dbReference type="AlphaFoldDB" id="A0A934R1D2"/>
<evidence type="ECO:0000313" key="3">
    <source>
        <dbReference type="Proteomes" id="UP000600139"/>
    </source>
</evidence>
<evidence type="ECO:0000313" key="2">
    <source>
        <dbReference type="EMBL" id="MBK1814964.1"/>
    </source>
</evidence>
<evidence type="ECO:0008006" key="4">
    <source>
        <dbReference type="Google" id="ProtNLM"/>
    </source>
</evidence>
<dbReference type="EMBL" id="JAENIK010000004">
    <property type="protein sequence ID" value="MBK1814964.1"/>
    <property type="molecule type" value="Genomic_DNA"/>
</dbReference>
<feature type="chain" id="PRO_5037458178" description="DUF1257 domain-containing protein" evidence="1">
    <location>
        <begin position="20"/>
        <end position="156"/>
    </location>
</feature>
<sequence length="156" mass="17206">MGAVLILTPVIVSAWPAFATAVASAAVSLGYNAAKELANAETNEGISMKSGIAIEVPNSNVLTDQLGLGEKLSFTRDGVVITIRRDDRGKASLHVNGTGRTEEELRLLGEEMSQRLVRDYVYQQIKHEMQARNFVMVEETVDETNAIHMTVRHWEH</sequence>
<keyword evidence="1" id="KW-0732">Signal</keyword>